<protein>
    <submittedName>
        <fullName evidence="2">Phosphotransferase</fullName>
    </submittedName>
</protein>
<dbReference type="RefSeq" id="WP_351957125.1">
    <property type="nucleotide sequence ID" value="NZ_JBEOZM010000005.1"/>
</dbReference>
<dbReference type="Pfam" id="PF01636">
    <property type="entry name" value="APH"/>
    <property type="match status" value="1"/>
</dbReference>
<evidence type="ECO:0000313" key="2">
    <source>
        <dbReference type="EMBL" id="MER6268519.1"/>
    </source>
</evidence>
<evidence type="ECO:0000313" key="3">
    <source>
        <dbReference type="Proteomes" id="UP001490365"/>
    </source>
</evidence>
<keyword evidence="3" id="KW-1185">Reference proteome</keyword>
<proteinExistence type="predicted"/>
<accession>A0ABV1TFX4</accession>
<dbReference type="SUPFAM" id="SSF56112">
    <property type="entry name" value="Protein kinase-like (PK-like)"/>
    <property type="match status" value="1"/>
</dbReference>
<comment type="caution">
    <text evidence="2">The sequence shown here is derived from an EMBL/GenBank/DDBJ whole genome shotgun (WGS) entry which is preliminary data.</text>
</comment>
<evidence type="ECO:0000259" key="1">
    <source>
        <dbReference type="Pfam" id="PF01636"/>
    </source>
</evidence>
<reference evidence="2 3" key="1">
    <citation type="submission" date="2024-06" db="EMBL/GenBank/DDBJ databases">
        <title>The Natural Products Discovery Center: Release of the First 8490 Sequenced Strains for Exploring Actinobacteria Biosynthetic Diversity.</title>
        <authorList>
            <person name="Kalkreuter E."/>
            <person name="Kautsar S.A."/>
            <person name="Yang D."/>
            <person name="Bader C.D."/>
            <person name="Teijaro C.N."/>
            <person name="Fluegel L."/>
            <person name="Davis C.M."/>
            <person name="Simpson J.R."/>
            <person name="Lauterbach L."/>
            <person name="Steele A.D."/>
            <person name="Gui C."/>
            <person name="Meng S."/>
            <person name="Li G."/>
            <person name="Viehrig K."/>
            <person name="Ye F."/>
            <person name="Su P."/>
            <person name="Kiefer A.F."/>
            <person name="Nichols A."/>
            <person name="Cepeda A.J."/>
            <person name="Yan W."/>
            <person name="Fan B."/>
            <person name="Jiang Y."/>
            <person name="Adhikari A."/>
            <person name="Zheng C.-J."/>
            <person name="Schuster L."/>
            <person name="Cowan T.M."/>
            <person name="Smanski M.J."/>
            <person name="Chevrette M.G."/>
            <person name="De Carvalho L.P.S."/>
            <person name="Shen B."/>
        </authorList>
    </citation>
    <scope>NUCLEOTIDE SEQUENCE [LARGE SCALE GENOMIC DNA]</scope>
    <source>
        <strain evidence="2 3">NPDC001694</strain>
    </source>
</reference>
<dbReference type="InterPro" id="IPR011009">
    <property type="entry name" value="Kinase-like_dom_sf"/>
</dbReference>
<gene>
    <name evidence="2" type="ORF">ABT211_14610</name>
</gene>
<dbReference type="Gene3D" id="3.90.1200.10">
    <property type="match status" value="1"/>
</dbReference>
<organism evidence="2 3">
    <name type="scientific">Streptomyces sp. 900105755</name>
    <dbReference type="NCBI Taxonomy" id="3154389"/>
    <lineage>
        <taxon>Bacteria</taxon>
        <taxon>Bacillati</taxon>
        <taxon>Actinomycetota</taxon>
        <taxon>Actinomycetes</taxon>
        <taxon>Kitasatosporales</taxon>
        <taxon>Streptomycetaceae</taxon>
        <taxon>Streptomyces</taxon>
    </lineage>
</organism>
<dbReference type="InterPro" id="IPR002575">
    <property type="entry name" value="Aminoglycoside_PTrfase"/>
</dbReference>
<sequence>MQSPSFAGNRRITAARRLRQPRGARRRHRAPSRVRRYAVRRGVAEGAGGRRLARRTGHRGLDEKGREVLTYLDGHVAWEPRQPPEVHSDGSLVRVARLVREFHDLTAGTELAGPHEVVCHNDLAPRNTVYRPVGGVLRPVAFIDWDLAAPGARIHDVAHVCWQYLGLGPGVGDPAEAARRLRLIADTYELTDRRELVSVILWWQDRCRRGIEAAAGSGDLAMIRLPDARVVAEAQRAYQWVSGHRALLDRSLW</sequence>
<dbReference type="EMBL" id="JBEOZM010000005">
    <property type="protein sequence ID" value="MER6268519.1"/>
    <property type="molecule type" value="Genomic_DNA"/>
</dbReference>
<feature type="domain" description="Aminoglycoside phosphotransferase" evidence="1">
    <location>
        <begin position="114"/>
        <end position="166"/>
    </location>
</feature>
<dbReference type="Proteomes" id="UP001490365">
    <property type="component" value="Unassembled WGS sequence"/>
</dbReference>
<name>A0ABV1TFX4_9ACTN</name>